<feature type="non-terminal residue" evidence="3">
    <location>
        <position position="397"/>
    </location>
</feature>
<evidence type="ECO:0000313" key="4">
    <source>
        <dbReference type="Proteomes" id="UP000838756"/>
    </source>
</evidence>
<evidence type="ECO:0000256" key="1">
    <source>
        <dbReference type="SAM" id="MobiDB-lite"/>
    </source>
</evidence>
<protein>
    <submittedName>
        <fullName evidence="3">Jg14086 protein</fullName>
    </submittedName>
</protein>
<feature type="domain" description="PiggyBac transposable element-derived protein" evidence="2">
    <location>
        <begin position="92"/>
        <end position="391"/>
    </location>
</feature>
<reference evidence="3" key="1">
    <citation type="submission" date="2022-03" db="EMBL/GenBank/DDBJ databases">
        <authorList>
            <person name="Lindestad O."/>
        </authorList>
    </citation>
    <scope>NUCLEOTIDE SEQUENCE</scope>
</reference>
<dbReference type="PANTHER" id="PTHR46599:SF3">
    <property type="entry name" value="PIGGYBAC TRANSPOSABLE ELEMENT-DERIVED PROTEIN 4"/>
    <property type="match status" value="1"/>
</dbReference>
<sequence>MSDSEDDPDYQPPTDEESESMCTYSDATSSEESVELSTSHQHQHSSEAIPCRSIPNSSWNIPLSDGSRKKQFPFTVDPGMKNIGSDCQTELDFLFLFLDNEIIDLMVRMTNSYAIKTQILKRVTRNSRLSKWNDCDAAEMKKFLGLLIWMGLKKLPKISDYWSTDVLYENNVAKRVMSRNRFELLLRCWHFEDAYYIGMTGTDRLIKIRRFVEILSKKFGQYKTPGEFLTVDETMVAFRGRIAFMQYIPGKRHKYGIKLFKICDDDGYTYDLIVYEGKRTTSTTQNVSSEIVMKLSDQYLNAGRSIVTDNYYTSVTLANSLLQKSTHLLGTLRKNRKGLPKELLKEKLKKGETCVMENNDGVLILRWKDKRDVLALSTRHTPSFVSVRSKRNRNKVT</sequence>
<keyword evidence="4" id="KW-1185">Reference proteome</keyword>
<dbReference type="InterPro" id="IPR029526">
    <property type="entry name" value="PGBD"/>
</dbReference>
<accession>A0A8S4QYU7</accession>
<dbReference type="PANTHER" id="PTHR46599">
    <property type="entry name" value="PIGGYBAC TRANSPOSABLE ELEMENT-DERIVED PROTEIN 4"/>
    <property type="match status" value="1"/>
</dbReference>
<dbReference type="AlphaFoldDB" id="A0A8S4QYU7"/>
<dbReference type="Proteomes" id="UP000838756">
    <property type="component" value="Unassembled WGS sequence"/>
</dbReference>
<gene>
    <name evidence="3" type="primary">jg14086</name>
    <name evidence="3" type="ORF">PAEG_LOCUS7081</name>
</gene>
<evidence type="ECO:0000259" key="2">
    <source>
        <dbReference type="Pfam" id="PF13843"/>
    </source>
</evidence>
<proteinExistence type="predicted"/>
<feature type="compositionally biased region" description="Low complexity" evidence="1">
    <location>
        <begin position="28"/>
        <end position="39"/>
    </location>
</feature>
<organism evidence="3 4">
    <name type="scientific">Pararge aegeria aegeria</name>
    <dbReference type="NCBI Taxonomy" id="348720"/>
    <lineage>
        <taxon>Eukaryota</taxon>
        <taxon>Metazoa</taxon>
        <taxon>Ecdysozoa</taxon>
        <taxon>Arthropoda</taxon>
        <taxon>Hexapoda</taxon>
        <taxon>Insecta</taxon>
        <taxon>Pterygota</taxon>
        <taxon>Neoptera</taxon>
        <taxon>Endopterygota</taxon>
        <taxon>Lepidoptera</taxon>
        <taxon>Glossata</taxon>
        <taxon>Ditrysia</taxon>
        <taxon>Papilionoidea</taxon>
        <taxon>Nymphalidae</taxon>
        <taxon>Satyrinae</taxon>
        <taxon>Satyrini</taxon>
        <taxon>Parargina</taxon>
        <taxon>Pararge</taxon>
    </lineage>
</organism>
<dbReference type="Pfam" id="PF13843">
    <property type="entry name" value="DDE_Tnp_1_7"/>
    <property type="match status" value="1"/>
</dbReference>
<feature type="region of interest" description="Disordered" evidence="1">
    <location>
        <begin position="1"/>
        <end position="53"/>
    </location>
</feature>
<feature type="compositionally biased region" description="Acidic residues" evidence="1">
    <location>
        <begin position="1"/>
        <end position="19"/>
    </location>
</feature>
<dbReference type="EMBL" id="CAKXAJ010021198">
    <property type="protein sequence ID" value="CAH2226375.1"/>
    <property type="molecule type" value="Genomic_DNA"/>
</dbReference>
<name>A0A8S4QYU7_9NEOP</name>
<dbReference type="OrthoDB" id="5876240at2759"/>
<comment type="caution">
    <text evidence="3">The sequence shown here is derived from an EMBL/GenBank/DDBJ whole genome shotgun (WGS) entry which is preliminary data.</text>
</comment>
<evidence type="ECO:0000313" key="3">
    <source>
        <dbReference type="EMBL" id="CAH2226375.1"/>
    </source>
</evidence>